<sequence length="1044" mass="120641">MMTGVYEQLINNLISKKLNSIKEEEFYIKTSKIEKNEASLILTQYLSKIIHFSLNSISGEDSIENQIQLINKIIYLLKNEIEKQDFTENILDINTSLLTAILPKIDSNIVDFEKHLKEITPYTGLTQSELFTGSNTGISLESELRKEILSSNEIYFLVSFIKWAGIRIFEKELREFTSQGKKLKIITTSYMGATDLKAVEFLSSLPNTEVKVSYNTANERLHAKSYLFFRDTGFHTGYIGSSNISKSALTSGLEWNLKVTTSEISHVIDKFKKTFDTYWEDKEFETFTKVDTTKLHQALKSSGIKDKNIASTYFELKPFHYQEEILEQLEAQRKIHNRFKNLIVAATGTGKTVISAFDYKRFKNLNSKAKLLFVAHRKEILKQALATFRGVLRDNNFGELWVDGETAISNEHLFVSVQTLQNNIGNLNLSKEYYDFIIIDEVHHISANSYRPILEKFNPKILLGLTATPERMDNENILSDFCDVIASEIRLPEALNRKLLCPFQYFGISDSIDLKNIKWQNGKYSPTELTEAYNKGNRVGEIISKCEEYLTNINEVIALGFCVSKEHAKFMSEKFNEVGLKSNYLVSGDTSREIRDNIKRSLVSKEINYLFVVDIFNEGVDIPQIDTILFLRPTESLTVFLQQLGRGLRFSDNKECLTVLDFVGNARDEYDFEGKFRSIIGKTNNSVKEEIENEFPHLPLGCSIILEKKAKEHILSNIKKATILGKNKLINKIINYKNDTHLPLNISNFLQINQIEAEAIYKRGSFSSLCFEAGVIKNYDGKNEIEFVRTILKKWLLSNSLSYFEFIKKLIENNFDLSILKSENEKLMLMMFYYDFWQKPKLFNNLEESIKEISLNEVLIKEMKEIIEILIDKINYIEKDIVLPYNVPIKLHSRYTREQILSAFGLNTLTKQYSSREGVLNIKEKNTELLFVTLEKTEDKYSPTTMYDDYAISEKLFHWQSQNSTKPDSPKGKSYINHEKEGKNIVLFVRESNHDKNKNTMTYICLGKVFYKSHYGSQPMSINWELEEEIPPFLWKNIAKMAVG</sequence>
<dbReference type="STRING" id="572480.Arnit_2743"/>
<feature type="domain" description="Helicase ATP-binding" evidence="1">
    <location>
        <begin position="332"/>
        <end position="487"/>
    </location>
</feature>
<accession>D5V6X1</accession>
<evidence type="ECO:0000313" key="3">
    <source>
        <dbReference type="EMBL" id="ADG94391.1"/>
    </source>
</evidence>
<dbReference type="InterPro" id="IPR014001">
    <property type="entry name" value="Helicase_ATP-bd"/>
</dbReference>
<keyword evidence="4" id="KW-1185">Reference proteome</keyword>
<dbReference type="CDD" id="cd18799">
    <property type="entry name" value="SF2_C_EcoAI-like"/>
    <property type="match status" value="1"/>
</dbReference>
<dbReference type="Pfam" id="PF11907">
    <property type="entry name" value="DUF3427"/>
    <property type="match status" value="1"/>
</dbReference>
<dbReference type="SUPFAM" id="SSF52540">
    <property type="entry name" value="P-loop containing nucleoside triphosphate hydrolases"/>
    <property type="match status" value="1"/>
</dbReference>
<dbReference type="InterPro" id="IPR027417">
    <property type="entry name" value="P-loop_NTPase"/>
</dbReference>
<dbReference type="Pfam" id="PF13091">
    <property type="entry name" value="PLDc_2"/>
    <property type="match status" value="1"/>
</dbReference>
<dbReference type="OrthoDB" id="9804086at2"/>
<dbReference type="AlphaFoldDB" id="D5V6X1"/>
<evidence type="ECO:0000313" key="4">
    <source>
        <dbReference type="Proteomes" id="UP000000939"/>
    </source>
</evidence>
<dbReference type="eggNOG" id="COG1061">
    <property type="taxonomic scope" value="Bacteria"/>
</dbReference>
<dbReference type="PANTHER" id="PTHR47962:SF7">
    <property type="entry name" value="MITOCHONDRIAL ATP-DEPENDENT HELICASE IRC3-RELATED"/>
    <property type="match status" value="1"/>
</dbReference>
<dbReference type="CDD" id="cd09203">
    <property type="entry name" value="PLDc_N_DEXD_b1"/>
    <property type="match status" value="1"/>
</dbReference>
<dbReference type="KEGG" id="ant:Arnit_2743"/>
<gene>
    <name evidence="3" type="ordered locus">Arnit_2743</name>
</gene>
<proteinExistence type="predicted"/>
<dbReference type="Pfam" id="PF04851">
    <property type="entry name" value="ResIII"/>
    <property type="match status" value="1"/>
</dbReference>
<feature type="domain" description="Helicase C-terminal" evidence="2">
    <location>
        <begin position="545"/>
        <end position="695"/>
    </location>
</feature>
<dbReference type="InterPro" id="IPR052511">
    <property type="entry name" value="ATP-dep_Helicase"/>
</dbReference>
<evidence type="ECO:0000259" key="1">
    <source>
        <dbReference type="PROSITE" id="PS51192"/>
    </source>
</evidence>
<dbReference type="GO" id="GO:0005524">
    <property type="term" value="F:ATP binding"/>
    <property type="evidence" value="ECO:0007669"/>
    <property type="project" value="InterPro"/>
</dbReference>
<dbReference type="GO" id="GO:0003677">
    <property type="term" value="F:DNA binding"/>
    <property type="evidence" value="ECO:0007669"/>
    <property type="project" value="InterPro"/>
</dbReference>
<organism evidence="3 4">
    <name type="scientific">Arcobacter nitrofigilis (strain ATCC 33309 / DSM 7299 / CCUG 15893 / LMG 7604 / NCTC 12251 / CI)</name>
    <name type="common">Campylobacter nitrofigilis</name>
    <dbReference type="NCBI Taxonomy" id="572480"/>
    <lineage>
        <taxon>Bacteria</taxon>
        <taxon>Pseudomonadati</taxon>
        <taxon>Campylobacterota</taxon>
        <taxon>Epsilonproteobacteria</taxon>
        <taxon>Campylobacterales</taxon>
        <taxon>Arcobacteraceae</taxon>
        <taxon>Arcobacter</taxon>
    </lineage>
</organism>
<dbReference type="HOGENOM" id="CLU_005588_1_1_7"/>
<reference evidence="3 4" key="1">
    <citation type="journal article" date="2010" name="Stand. Genomic Sci.">
        <title>Complete genome sequence of Arcobacter nitrofigilis type strain (CI).</title>
        <authorList>
            <person name="Pati A."/>
            <person name="Gronow S."/>
            <person name="Lapidus A."/>
            <person name="Copeland A."/>
            <person name="Glavina Del Rio T."/>
            <person name="Nolan M."/>
            <person name="Lucas S."/>
            <person name="Tice H."/>
            <person name="Cheng J.F."/>
            <person name="Han C."/>
            <person name="Chertkov O."/>
            <person name="Bruce D."/>
            <person name="Tapia R."/>
            <person name="Goodwin L."/>
            <person name="Pitluck S."/>
            <person name="Liolios K."/>
            <person name="Ivanova N."/>
            <person name="Mavromatis K."/>
            <person name="Chen A."/>
            <person name="Palaniappan K."/>
            <person name="Land M."/>
            <person name="Hauser L."/>
            <person name="Chang Y.J."/>
            <person name="Jeffries C.D."/>
            <person name="Detter J.C."/>
            <person name="Rohde M."/>
            <person name="Goker M."/>
            <person name="Bristow J."/>
            <person name="Eisen J.A."/>
            <person name="Markowitz V."/>
            <person name="Hugenholtz P."/>
            <person name="Klenk H.P."/>
            <person name="Kyrpides N.C."/>
        </authorList>
    </citation>
    <scope>NUCLEOTIDE SEQUENCE [LARGE SCALE GENOMIC DNA]</scope>
    <source>
        <strain evidence="4">ATCC 33309 / DSM 7299 / CCUG 15893 / LMG 7604 / NCTC 12251 / CI</strain>
    </source>
</reference>
<dbReference type="PROSITE" id="PS51194">
    <property type="entry name" value="HELICASE_CTER"/>
    <property type="match status" value="1"/>
</dbReference>
<evidence type="ECO:0000259" key="2">
    <source>
        <dbReference type="PROSITE" id="PS51194"/>
    </source>
</evidence>
<dbReference type="SMART" id="SM00487">
    <property type="entry name" value="DEXDc"/>
    <property type="match status" value="1"/>
</dbReference>
<dbReference type="EMBL" id="CP001999">
    <property type="protein sequence ID" value="ADG94391.1"/>
    <property type="molecule type" value="Genomic_DNA"/>
</dbReference>
<dbReference type="SUPFAM" id="SSF56024">
    <property type="entry name" value="Phospholipase D/nuclease"/>
    <property type="match status" value="1"/>
</dbReference>
<dbReference type="InterPro" id="IPR001650">
    <property type="entry name" value="Helicase_C-like"/>
</dbReference>
<dbReference type="InterPro" id="IPR021835">
    <property type="entry name" value="DUF3427"/>
</dbReference>
<dbReference type="Proteomes" id="UP000000939">
    <property type="component" value="Chromosome"/>
</dbReference>
<dbReference type="RefSeq" id="WP_013136536.1">
    <property type="nucleotide sequence ID" value="NC_014166.1"/>
</dbReference>
<protein>
    <submittedName>
        <fullName evidence="3">Type III restriction protein res subunit</fullName>
    </submittedName>
</protein>
<dbReference type="PROSITE" id="PS51192">
    <property type="entry name" value="HELICASE_ATP_BIND_1"/>
    <property type="match status" value="1"/>
</dbReference>
<dbReference type="GO" id="GO:0016887">
    <property type="term" value="F:ATP hydrolysis activity"/>
    <property type="evidence" value="ECO:0007669"/>
    <property type="project" value="TreeGrafter"/>
</dbReference>
<dbReference type="Gene3D" id="3.30.870.10">
    <property type="entry name" value="Endonuclease Chain A"/>
    <property type="match status" value="1"/>
</dbReference>
<dbReference type="InterPro" id="IPR025202">
    <property type="entry name" value="PLD-like_dom"/>
</dbReference>
<dbReference type="PANTHER" id="PTHR47962">
    <property type="entry name" value="ATP-DEPENDENT HELICASE LHR-RELATED-RELATED"/>
    <property type="match status" value="1"/>
</dbReference>
<dbReference type="InterPro" id="IPR006935">
    <property type="entry name" value="Helicase/UvrB_N"/>
</dbReference>
<dbReference type="SMART" id="SM00490">
    <property type="entry name" value="HELICc"/>
    <property type="match status" value="1"/>
</dbReference>
<dbReference type="Gene3D" id="3.40.50.300">
    <property type="entry name" value="P-loop containing nucleotide triphosphate hydrolases"/>
    <property type="match status" value="2"/>
</dbReference>
<dbReference type="Pfam" id="PF00271">
    <property type="entry name" value="Helicase_C"/>
    <property type="match status" value="1"/>
</dbReference>
<dbReference type="CDD" id="cd18032">
    <property type="entry name" value="DEXHc_RE_I_III_res"/>
    <property type="match status" value="1"/>
</dbReference>
<dbReference type="eggNOG" id="COG3886">
    <property type="taxonomic scope" value="Bacteria"/>
</dbReference>
<name>D5V6X1_ARCNC</name>
<dbReference type="REBASE" id="26104">
    <property type="entry name" value="Ani7299ORF2743P"/>
</dbReference>